<feature type="transmembrane region" description="Helical" evidence="2">
    <location>
        <begin position="1759"/>
        <end position="1781"/>
    </location>
</feature>
<dbReference type="PRINTS" id="PR01036">
    <property type="entry name" value="TCRTETB"/>
</dbReference>
<feature type="transmembrane region" description="Helical" evidence="2">
    <location>
        <begin position="1599"/>
        <end position="1618"/>
    </location>
</feature>
<evidence type="ECO:0000313" key="5">
    <source>
        <dbReference type="EMBL" id="UQC75623.1"/>
    </source>
</evidence>
<dbReference type="Pfam" id="PF25358">
    <property type="entry name" value="PH_fung_RdRP"/>
    <property type="match status" value="1"/>
</dbReference>
<feature type="transmembrane region" description="Helical" evidence="2">
    <location>
        <begin position="1630"/>
        <end position="1649"/>
    </location>
</feature>
<dbReference type="GeneID" id="73336321"/>
<feature type="transmembrane region" description="Helical" evidence="2">
    <location>
        <begin position="1705"/>
        <end position="1727"/>
    </location>
</feature>
<dbReference type="CDD" id="cd17502">
    <property type="entry name" value="MFS_Azr1_MDR_like"/>
    <property type="match status" value="1"/>
</dbReference>
<dbReference type="RefSeq" id="XP_049137268.1">
    <property type="nucleotide sequence ID" value="XM_049281311.1"/>
</dbReference>
<dbReference type="GO" id="GO:0003723">
    <property type="term" value="F:RNA binding"/>
    <property type="evidence" value="ECO:0007669"/>
    <property type="project" value="UniProtKB-KW"/>
</dbReference>
<feature type="transmembrane region" description="Helical" evidence="2">
    <location>
        <begin position="1561"/>
        <end position="1579"/>
    </location>
</feature>
<dbReference type="InterPro" id="IPR007855">
    <property type="entry name" value="RDRP"/>
</dbReference>
<dbReference type="InterPro" id="IPR057503">
    <property type="entry name" value="PH_RdRP"/>
</dbReference>
<feature type="transmembrane region" description="Helical" evidence="2">
    <location>
        <begin position="1670"/>
        <end position="1693"/>
    </location>
</feature>
<feature type="domain" description="RdRP-like PH" evidence="4">
    <location>
        <begin position="139"/>
        <end position="288"/>
    </location>
</feature>
<evidence type="ECO:0000256" key="2">
    <source>
        <dbReference type="SAM" id="Phobius"/>
    </source>
</evidence>
<feature type="transmembrane region" description="Helical" evidence="2">
    <location>
        <begin position="1387"/>
        <end position="1412"/>
    </location>
</feature>
<dbReference type="EMBL" id="CP019471">
    <property type="protein sequence ID" value="UQC75623.1"/>
    <property type="molecule type" value="Genomic_DNA"/>
</dbReference>
<dbReference type="PANTHER" id="PTHR23079:SF17">
    <property type="entry name" value="RNA-DEPENDENT RNA POLYMERASE"/>
    <property type="match status" value="1"/>
</dbReference>
<feature type="transmembrane region" description="Helical" evidence="2">
    <location>
        <begin position="1424"/>
        <end position="1443"/>
    </location>
</feature>
<feature type="transmembrane region" description="Helical" evidence="2">
    <location>
        <begin position="1513"/>
        <end position="1536"/>
    </location>
</feature>
<comment type="subcellular location">
    <subcellularLocation>
        <location evidence="1">Membrane</location>
        <topology evidence="1">Multi-pass membrane protein</topology>
    </subcellularLocation>
</comment>
<keyword evidence="6" id="KW-1185">Reference proteome</keyword>
<dbReference type="InterPro" id="IPR011701">
    <property type="entry name" value="MFS"/>
</dbReference>
<dbReference type="Proteomes" id="UP000830671">
    <property type="component" value="Chromosome 1"/>
</dbReference>
<reference evidence="5" key="1">
    <citation type="journal article" date="2021" name="Mol. Plant Microbe Interact.">
        <title>Complete Genome Sequence of the Plant-Pathogenic Fungus Colletotrichum lupini.</title>
        <authorList>
            <person name="Baroncelli R."/>
            <person name="Pensec F."/>
            <person name="Da Lio D."/>
            <person name="Boufleur T."/>
            <person name="Vicente I."/>
            <person name="Sarrocco S."/>
            <person name="Picot A."/>
            <person name="Baraldi E."/>
            <person name="Sukno S."/>
            <person name="Thon M."/>
            <person name="Le Floch G."/>
        </authorList>
    </citation>
    <scope>NUCLEOTIDE SEQUENCE</scope>
    <source>
        <strain evidence="5">IMI 504893</strain>
    </source>
</reference>
<dbReference type="Pfam" id="PF05183">
    <property type="entry name" value="RdRP"/>
    <property type="match status" value="1"/>
</dbReference>
<dbReference type="PANTHER" id="PTHR23079">
    <property type="entry name" value="RNA-DEPENDENT RNA POLYMERASE"/>
    <property type="match status" value="1"/>
</dbReference>
<gene>
    <name evidence="5" type="ORF">CLUP02_02279</name>
</gene>
<feature type="domain" description="RDRP core" evidence="3">
    <location>
        <begin position="448"/>
        <end position="1053"/>
    </location>
</feature>
<feature type="transmembrane region" description="Helical" evidence="2">
    <location>
        <begin position="1734"/>
        <end position="1753"/>
    </location>
</feature>
<dbReference type="SUPFAM" id="SSF103473">
    <property type="entry name" value="MFS general substrate transporter"/>
    <property type="match status" value="1"/>
</dbReference>
<evidence type="ECO:0000256" key="1">
    <source>
        <dbReference type="ARBA" id="ARBA00004141"/>
    </source>
</evidence>
<dbReference type="GO" id="GO:0022857">
    <property type="term" value="F:transmembrane transporter activity"/>
    <property type="evidence" value="ECO:0007669"/>
    <property type="project" value="InterPro"/>
</dbReference>
<dbReference type="GO" id="GO:0030422">
    <property type="term" value="P:siRNA processing"/>
    <property type="evidence" value="ECO:0007669"/>
    <property type="project" value="TreeGrafter"/>
</dbReference>
<dbReference type="Gene3D" id="1.20.1250.20">
    <property type="entry name" value="MFS general substrate transporter like domains"/>
    <property type="match status" value="1"/>
</dbReference>
<keyword evidence="2" id="KW-0472">Membrane</keyword>
<name>A0A9Q8W9H1_9PEZI</name>
<protein>
    <submittedName>
        <fullName evidence="5">RNA dependent RNA polymerase</fullName>
    </submittedName>
</protein>
<feature type="transmembrane region" description="Helical" evidence="2">
    <location>
        <begin position="1455"/>
        <end position="1474"/>
    </location>
</feature>
<evidence type="ECO:0000259" key="3">
    <source>
        <dbReference type="Pfam" id="PF05183"/>
    </source>
</evidence>
<keyword evidence="2" id="KW-0812">Transmembrane</keyword>
<dbReference type="GO" id="GO:0003968">
    <property type="term" value="F:RNA-directed RNA polymerase activity"/>
    <property type="evidence" value="ECO:0007669"/>
    <property type="project" value="UniProtKB-KW"/>
</dbReference>
<sequence>MEVFLTNVPRHLTDRTLEKELRPHMNALGILEWACSTKSKNDKGWVTFLKAEDGKRFLKRHGKVILPDAGAAFKPTSKGGKPPKERARANLFLMNTHVYVAPSNRPPDPFMIKSLTHRLEEKHRQRTQQDAPSTDDAIVFQISHLACGHNTFQPDKTLTFNEQCRLSQRGLAKFGKRMLILKFEQGVKVEIPHSSIVEMIHTSVPSSFTLLLSEPPRFYHTKSDLEQQMERLGLVDDAKRPRGKSLTRSLGLSSSREHLKCAGTCLVYQLGIFGPDFDHKIISLKKKEIIVIAHSKVALNQMPIFYGVDYHTEWAKFYDGLVKAGSAKALPFGILFQLQSLVFNNFLHPRSAHTMLMSLEKLFQSAKLDGKPEPVSQQAFKVLHGTGHDGIDYPCHNTDPSDLDPNEILKYLISTEKRLQSESNIEFRDVLLEPEITDHHAWIFKATVTPTRITLHGPDLEPLNRILRKYPNQTDYFMRVTFADEDGSDLFFSGKVSYDKIFDRYKSILGKGLEIAGRVYGFLGFSHSSLRSHSAWFSAPFFDDWNKLQLYGNIIKSLGDFDKIQIPAKCAARIGQAFSETPSFISISEADINRCYIPDVKSMEGKTERVFSDGVGTISREALELIWPRLSRGSFHSTCLQIRWGGVKGMLSLDTRLQGRAVCIRKESMEKFPSKDWENLEICDVASRPLKLVLNRQLIKIMEDLGVSKQWFLRLQKMELDRLRAVTADAYNTATFLHLQAIGTSFFLSTFVKSLDKYGIDYRQDRFLRAVVESIVLRELRLLKHKARIPVPNGATLFGIMDETKFLKEGQVFVSFDTFRRPGKPATVGSIKDGTFMLVTRSPALHPGDIQRVMVRVPPAGHPLRNLRNCIAFSQFGERDLPSKLSGGDLDGDLYNIIWDQDAMPAMVYEAADYPRVTPEPLGRSVTREDMANWFVDFMKSDVLGMIATRHLILADKHHEGTVSGDCIKLAGLHSTAVDFSKTGIPVAREDIPKAPIFRPDFLAPAPPAQLYDRTQIDFLGKDEAVDDDDDDFVPSYRYYKSDKILGELYRNVDEKQIWDDEIKRSIPKTGPSVWDHWETKLREAKSLRDVYEDHLFSAMTTYSDSHLKQLTEVEVFCGSIFNKTGAQTRRQKDNSMKLKQEFDRLADLMVQQMRRKFRNVGDKAAQPTDIYNNPAPTGTRQIDDDIERLLAPNKDALEMSYACFMVGLLPSTDLERGHRATQLESFKVISAGVLLKELTELANRVKGGRLVNPSNGDAAGGGFVGVSGGPAMSYMYIGYDVDVGQYPNYGYSHYMIVPLTSYEDASDYALHVHGSSTFPLLSLLNSQIAMMPPAKPASSSEILESLNSSHILTEPGKTRSLQVEGQKEDSQTAVEASTAYRKDIRFWVIVFALCITSLLASLETTVVVTSLPTIVERLKFGSSYVWVGNIFFLTSAAVQPLFGQVSNLFGRRYLTLFIVAIYTLGSGICGGASSPTMLIAGRAVQGMGSGGINMIIDIIISDLVPLRDRGNYIAIILAIYGVGMAIGPFVGGIIVQTTSWRWVSTRLHASIFQPKLTEQVFYINLPVGGLSLVLLYLFLHVKWDRTATFNGKLRRIDYIGNSILIASTVSVLIALTWGGEIYSWSSYRVIIPLVLGLVGLVAFCIFEGSGIVPEPVMPLRLLANRTSAIIYATTFLNSAILYWAFFFLPLYFQAVKLSTPARSGVQLLPVTLNPIPGAAISAVVLARWGRYKALHIAGFALMTLGLGIWAVLDRYSSTAAWVLVQVVPAVGSGMLLNTLLPAFQAGLAEADQAAATASWSFIRSFGSIWGVAIPAAIFNTYTSSYAAQKIDDPAARGILQHGNAYASATKAFVESFDEPTRSQIIDLFTEAMRKVFLIAIAFGGLAFLLSFLEREVELRKELETEFGLEEKKNADGNKDAV</sequence>
<feature type="transmembrane region" description="Helical" evidence="2">
    <location>
        <begin position="1876"/>
        <end position="1893"/>
    </location>
</feature>
<organism evidence="5 6">
    <name type="scientific">Colletotrichum lupini</name>
    <dbReference type="NCBI Taxonomy" id="145971"/>
    <lineage>
        <taxon>Eukaryota</taxon>
        <taxon>Fungi</taxon>
        <taxon>Dikarya</taxon>
        <taxon>Ascomycota</taxon>
        <taxon>Pezizomycotina</taxon>
        <taxon>Sordariomycetes</taxon>
        <taxon>Hypocreomycetidae</taxon>
        <taxon>Glomerellales</taxon>
        <taxon>Glomerellaceae</taxon>
        <taxon>Colletotrichum</taxon>
        <taxon>Colletotrichum acutatum species complex</taxon>
    </lineage>
</organism>
<dbReference type="GO" id="GO:0031380">
    <property type="term" value="C:nuclear RNA-directed RNA polymerase complex"/>
    <property type="evidence" value="ECO:0007669"/>
    <property type="project" value="TreeGrafter"/>
</dbReference>
<proteinExistence type="predicted"/>
<feature type="transmembrane region" description="Helical" evidence="2">
    <location>
        <begin position="1802"/>
        <end position="1822"/>
    </location>
</feature>
<dbReference type="GO" id="GO:0016020">
    <property type="term" value="C:membrane"/>
    <property type="evidence" value="ECO:0007669"/>
    <property type="project" value="UniProtKB-SubCell"/>
</dbReference>
<dbReference type="KEGG" id="clup:CLUP02_02279"/>
<evidence type="ECO:0000313" key="6">
    <source>
        <dbReference type="Proteomes" id="UP000830671"/>
    </source>
</evidence>
<dbReference type="Pfam" id="PF07690">
    <property type="entry name" value="MFS_1"/>
    <property type="match status" value="1"/>
</dbReference>
<keyword evidence="2" id="KW-1133">Transmembrane helix</keyword>
<dbReference type="InterPro" id="IPR036259">
    <property type="entry name" value="MFS_trans_sf"/>
</dbReference>
<evidence type="ECO:0000259" key="4">
    <source>
        <dbReference type="Pfam" id="PF25358"/>
    </source>
</evidence>
<dbReference type="Gene3D" id="1.20.1720.10">
    <property type="entry name" value="Multidrug resistance protein D"/>
    <property type="match status" value="1"/>
</dbReference>
<dbReference type="InterPro" id="IPR057596">
    <property type="entry name" value="RDRP_core"/>
</dbReference>
<accession>A0A9Q8W9H1</accession>